<protein>
    <submittedName>
        <fullName evidence="4">Putative isomerase YddE</fullName>
        <ecNumber evidence="4">5.1.-.-</ecNumber>
    </submittedName>
</protein>
<reference evidence="4 5" key="1">
    <citation type="submission" date="2015-02" db="EMBL/GenBank/DDBJ databases">
        <title>Draft genome sequences of ten Microbacterium spp. with emphasis on heavy metal contaminated environments.</title>
        <authorList>
            <person name="Corretto E."/>
        </authorList>
    </citation>
    <scope>NUCLEOTIDE SEQUENCE [LARGE SCALE GENOMIC DNA]</scope>
    <source>
        <strain evidence="4 5">DSM 8608</strain>
    </source>
</reference>
<evidence type="ECO:0000313" key="5">
    <source>
        <dbReference type="Proteomes" id="UP000034098"/>
    </source>
</evidence>
<name>A0A0M2HD17_MICTR</name>
<evidence type="ECO:0000256" key="3">
    <source>
        <dbReference type="PIRSR" id="PIRSR016184-1"/>
    </source>
</evidence>
<organism evidence="4 5">
    <name type="scientific">Microbacterium trichothecenolyticum</name>
    <name type="common">Aureobacterium trichothecenolyticum</name>
    <dbReference type="NCBI Taxonomy" id="69370"/>
    <lineage>
        <taxon>Bacteria</taxon>
        <taxon>Bacillati</taxon>
        <taxon>Actinomycetota</taxon>
        <taxon>Actinomycetes</taxon>
        <taxon>Micrococcales</taxon>
        <taxon>Microbacteriaceae</taxon>
        <taxon>Microbacterium</taxon>
    </lineage>
</organism>
<dbReference type="EC" id="5.1.-.-" evidence="4"/>
<dbReference type="Pfam" id="PF02567">
    <property type="entry name" value="PhzC-PhzF"/>
    <property type="match status" value="1"/>
</dbReference>
<dbReference type="GO" id="GO:0005737">
    <property type="term" value="C:cytoplasm"/>
    <property type="evidence" value="ECO:0007669"/>
    <property type="project" value="TreeGrafter"/>
</dbReference>
<evidence type="ECO:0000313" key="4">
    <source>
        <dbReference type="EMBL" id="KJL44447.1"/>
    </source>
</evidence>
<sequence length="292" mass="30588">MAELRFFWVDVFAETPLTGNPLALVPGADGLSEREMRAIAQEFNQSETTFLVAPSAEGADHRLRSFTAAGVEVLGAGHNAMGAWIWLADTGVLPSDRHEFAQQIGDDVLPVWIARPEAGRSRVTMRQAAPRFLHSTTEPTGFAEALGLTPAALADRSAEVVWTGAEHLMLGLRTRADVDAAAPEPARLRVLLAGVGAEGCYVFTTEGGPDGADAYARFFNPTVGIVEDPATGTAAGPLAALLALDGEARGGSIRILQGHAMGRPSILDVAVDGDRVDLSGSGLVVADGVLRL</sequence>
<dbReference type="PATRIC" id="fig|69370.6.peg.866"/>
<keyword evidence="2 4" id="KW-0413">Isomerase</keyword>
<dbReference type="RefSeq" id="WP_045297113.1">
    <property type="nucleotide sequence ID" value="NZ_JYJA01000026.1"/>
</dbReference>
<evidence type="ECO:0000256" key="2">
    <source>
        <dbReference type="ARBA" id="ARBA00023235"/>
    </source>
</evidence>
<feature type="active site" evidence="3">
    <location>
        <position position="47"/>
    </location>
</feature>
<dbReference type="EMBL" id="JYJA01000026">
    <property type="protein sequence ID" value="KJL44447.1"/>
    <property type="molecule type" value="Genomic_DNA"/>
</dbReference>
<dbReference type="AlphaFoldDB" id="A0A0M2HD17"/>
<dbReference type="Proteomes" id="UP000034098">
    <property type="component" value="Unassembled WGS sequence"/>
</dbReference>
<comment type="similarity">
    <text evidence="1">Belongs to the PhzF family.</text>
</comment>
<dbReference type="GO" id="GO:0016853">
    <property type="term" value="F:isomerase activity"/>
    <property type="evidence" value="ECO:0007669"/>
    <property type="project" value="UniProtKB-KW"/>
</dbReference>
<dbReference type="InterPro" id="IPR003719">
    <property type="entry name" value="Phenazine_PhzF-like"/>
</dbReference>
<dbReference type="OrthoDB" id="9788221at2"/>
<proteinExistence type="inferred from homology"/>
<keyword evidence="5" id="KW-1185">Reference proteome</keyword>
<dbReference type="PIRSF" id="PIRSF016184">
    <property type="entry name" value="PhzC_PhzF"/>
    <property type="match status" value="1"/>
</dbReference>
<dbReference type="PANTHER" id="PTHR13774:SF39">
    <property type="entry name" value="BIOSYNTHESIS PROTEIN, PUTATIVE-RELATED"/>
    <property type="match status" value="1"/>
</dbReference>
<dbReference type="Gene3D" id="3.10.310.10">
    <property type="entry name" value="Diaminopimelate Epimerase, Chain A, domain 1"/>
    <property type="match status" value="2"/>
</dbReference>
<comment type="caution">
    <text evidence="4">The sequence shown here is derived from an EMBL/GenBank/DDBJ whole genome shotgun (WGS) entry which is preliminary data.</text>
</comment>
<dbReference type="PANTHER" id="PTHR13774">
    <property type="entry name" value="PHENAZINE BIOSYNTHESIS PROTEIN"/>
    <property type="match status" value="1"/>
</dbReference>
<dbReference type="NCBIfam" id="TIGR00654">
    <property type="entry name" value="PhzF_family"/>
    <property type="match status" value="1"/>
</dbReference>
<gene>
    <name evidence="4" type="primary">yddE_1</name>
    <name evidence="4" type="ORF">RS82_00841</name>
</gene>
<dbReference type="SUPFAM" id="SSF54506">
    <property type="entry name" value="Diaminopimelate epimerase-like"/>
    <property type="match status" value="1"/>
</dbReference>
<accession>A0A0M2HD17</accession>
<evidence type="ECO:0000256" key="1">
    <source>
        <dbReference type="ARBA" id="ARBA00008270"/>
    </source>
</evidence>